<protein>
    <recommendedName>
        <fullName evidence="7">MADF domain-containing protein</fullName>
    </recommendedName>
</protein>
<dbReference type="PROSITE" id="PS51029">
    <property type="entry name" value="MADF"/>
    <property type="match status" value="1"/>
</dbReference>
<name>A0ABP1PBW4_XYLVO</name>
<reference evidence="5 6" key="1">
    <citation type="submission" date="2024-08" db="EMBL/GenBank/DDBJ databases">
        <authorList>
            <person name="Will J Nash"/>
            <person name="Angela Man"/>
            <person name="Seanna McTaggart"/>
            <person name="Kendall Baker"/>
            <person name="Tom Barker"/>
            <person name="Leah Catchpole"/>
            <person name="Alex Durrant"/>
            <person name="Karim Gharbi"/>
            <person name="Naomi Irish"/>
            <person name="Gemy Kaithakottil"/>
            <person name="Debby Ku"/>
            <person name="Aaliyah Providence"/>
            <person name="Felix Shaw"/>
            <person name="David Swarbreck"/>
            <person name="Chris Watkins"/>
            <person name="Ann M. McCartney"/>
            <person name="Giulio Formenti"/>
            <person name="Alice Mouton"/>
            <person name="Noel Vella"/>
            <person name="Bjorn M von Reumont"/>
            <person name="Adriana Vella"/>
            <person name="Wilfried Haerty"/>
        </authorList>
    </citation>
    <scope>NUCLEOTIDE SEQUENCE [LARGE SCALE GENOMIC DNA]</scope>
</reference>
<proteinExistence type="predicted"/>
<feature type="region of interest" description="Disordered" evidence="2">
    <location>
        <begin position="172"/>
        <end position="241"/>
    </location>
</feature>
<dbReference type="InterPro" id="IPR004210">
    <property type="entry name" value="BESS_motif"/>
</dbReference>
<feature type="compositionally biased region" description="Basic and acidic residues" evidence="2">
    <location>
        <begin position="221"/>
        <end position="241"/>
    </location>
</feature>
<feature type="domain" description="BESS" evidence="4">
    <location>
        <begin position="267"/>
        <end position="306"/>
    </location>
</feature>
<evidence type="ECO:0000256" key="2">
    <source>
        <dbReference type="SAM" id="MobiDB-lite"/>
    </source>
</evidence>
<dbReference type="InterPro" id="IPR006578">
    <property type="entry name" value="MADF-dom"/>
</dbReference>
<dbReference type="PROSITE" id="PS51031">
    <property type="entry name" value="BESS"/>
    <property type="match status" value="1"/>
</dbReference>
<feature type="region of interest" description="Disordered" evidence="2">
    <location>
        <begin position="129"/>
        <end position="151"/>
    </location>
</feature>
<comment type="subcellular location">
    <subcellularLocation>
        <location evidence="1">Nucleus</location>
    </subcellularLocation>
</comment>
<dbReference type="Proteomes" id="UP001642520">
    <property type="component" value="Unassembled WGS sequence"/>
</dbReference>
<organism evidence="5 6">
    <name type="scientific">Xylocopa violacea</name>
    <name type="common">Violet carpenter bee</name>
    <name type="synonym">Apis violacea</name>
    <dbReference type="NCBI Taxonomy" id="135666"/>
    <lineage>
        <taxon>Eukaryota</taxon>
        <taxon>Metazoa</taxon>
        <taxon>Ecdysozoa</taxon>
        <taxon>Arthropoda</taxon>
        <taxon>Hexapoda</taxon>
        <taxon>Insecta</taxon>
        <taxon>Pterygota</taxon>
        <taxon>Neoptera</taxon>
        <taxon>Endopterygota</taxon>
        <taxon>Hymenoptera</taxon>
        <taxon>Apocrita</taxon>
        <taxon>Aculeata</taxon>
        <taxon>Apoidea</taxon>
        <taxon>Anthophila</taxon>
        <taxon>Apidae</taxon>
        <taxon>Xylocopa</taxon>
        <taxon>Xylocopa</taxon>
    </lineage>
</organism>
<dbReference type="PANTHER" id="PTHR21505:SF8">
    <property type="entry name" value="DPT-YFP REPRESSOR BY OVEREXPRESSION, ISOFORM D-RELATED"/>
    <property type="match status" value="1"/>
</dbReference>
<feature type="compositionally biased region" description="Basic and acidic residues" evidence="2">
    <location>
        <begin position="129"/>
        <end position="143"/>
    </location>
</feature>
<accession>A0ABP1PBW4</accession>
<keyword evidence="1" id="KW-0539">Nucleus</keyword>
<dbReference type="EMBL" id="CAXAJV020001300">
    <property type="protein sequence ID" value="CAL7950734.1"/>
    <property type="molecule type" value="Genomic_DNA"/>
</dbReference>
<comment type="caution">
    <text evidence="5">The sequence shown here is derived from an EMBL/GenBank/DDBJ whole genome shotgun (WGS) entry which is preliminary data.</text>
</comment>
<evidence type="ECO:0000313" key="6">
    <source>
        <dbReference type="Proteomes" id="UP001642520"/>
    </source>
</evidence>
<evidence type="ECO:0000256" key="1">
    <source>
        <dbReference type="PROSITE-ProRule" id="PRU00371"/>
    </source>
</evidence>
<sequence length="378" mass="44119">MSERFAEWLSRRTVDEEKWTSRCFRKLASLYRKSPCLWKKDAVGYLDSERRHRAYAQIHRAMDLPGVTFVEIVLKIREMRRVYVEELRRVLEKASRGRRYQTTLPWFYDLHRFLYPYLDYDEAVELHNETRPESRGTEEREPEPIPSNCSCVRRSISSRNLRNSSPSIASRRFAAQTSNSTPAVSLPEVKTRPRTCPRLSCGRITDRKQLGRFSPRSRSSRCYEKRERHEDTTKGESTRWRQEKRHEFTICGLHDESSSEDTDDSESDRLEAFSTTMMRYLKRMDKAHALKAQTEIQRILKDMLNESKGPVEGETAVQIPEAGVPVKNAALFQTQPGEMYSKTPARYRRAPFARAYQVTLINIAKKARRVARVAGRGA</sequence>
<evidence type="ECO:0000313" key="5">
    <source>
        <dbReference type="EMBL" id="CAL7950734.1"/>
    </source>
</evidence>
<dbReference type="SMART" id="SM00595">
    <property type="entry name" value="MADF"/>
    <property type="match status" value="1"/>
</dbReference>
<evidence type="ECO:0000259" key="3">
    <source>
        <dbReference type="PROSITE" id="PS51029"/>
    </source>
</evidence>
<keyword evidence="6" id="KW-1185">Reference proteome</keyword>
<dbReference type="PANTHER" id="PTHR21505">
    <property type="entry name" value="MADF DOMAIN-CONTAINING PROTEIN-RELATED"/>
    <property type="match status" value="1"/>
</dbReference>
<gene>
    <name evidence="5" type="ORF">XYLVIOL_LOCUS10150</name>
</gene>
<dbReference type="Pfam" id="PF10545">
    <property type="entry name" value="MADF_DNA_bdg"/>
    <property type="match status" value="1"/>
</dbReference>
<feature type="domain" description="MADF" evidence="3">
    <location>
        <begin position="26"/>
        <end position="119"/>
    </location>
</feature>
<evidence type="ECO:0000259" key="4">
    <source>
        <dbReference type="PROSITE" id="PS51031"/>
    </source>
</evidence>
<evidence type="ECO:0008006" key="7">
    <source>
        <dbReference type="Google" id="ProtNLM"/>
    </source>
</evidence>